<dbReference type="RefSeq" id="WP_348718448.1">
    <property type="nucleotide sequence ID" value="NZ_CAXJIO010000015.1"/>
</dbReference>
<keyword evidence="1" id="KW-0812">Transmembrane</keyword>
<dbReference type="EMBL" id="CAXJIO010000015">
    <property type="protein sequence ID" value="CAL2104179.1"/>
    <property type="molecule type" value="Genomic_DNA"/>
</dbReference>
<feature type="transmembrane region" description="Helical" evidence="1">
    <location>
        <begin position="12"/>
        <end position="30"/>
    </location>
</feature>
<dbReference type="Pfam" id="PF13448">
    <property type="entry name" value="DUF4114"/>
    <property type="match status" value="1"/>
</dbReference>
<keyword evidence="1" id="KW-1133">Transmembrane helix</keyword>
<gene>
    <name evidence="3" type="ORF">T190423A01A_60116</name>
</gene>
<proteinExistence type="predicted"/>
<keyword evidence="1" id="KW-0472">Membrane</keyword>
<sequence>MKTPKTIQNIKKVIMIIQALFFVAMILLVSKIKQISFKRLKLVPLILIGIFYNCSSTSEKEISDVIDTPDTVVEEKPFKVNNNSGQLSSRITYVNRTATITPLVTGINARGNSGVNGTQEMYYWEHVAEVAPLVVSGQTLSATHITLDDNKAYVSYHKQGDVHLGAVEIIDLNNANFPEIITQATFLNSDINAVTSGFTSGSSSLKVWLAMSDAKNGAQLFELEASNGFFTETYRRKNLSNILEGSGVSASANGIAVTDDYLYITSGKTHGGTVQLNKNTLEPVDSESYSDAKYVAVNGTSVGSKVVSLVTGDNASIKVDNVKNSLETSSYDIGSIFHQNVVETYRGKSTMEFSPVDQDKVYIAKGKEGLALVDVNNGTITNESKGTMLVVGNTNGVTSDIDYVYTANGSDGISISPHPTSGGGNIEPIFYWDMAEEGASANYIIADGEWVFVAKGGGGFKILRKRTKDEYKTVTTYNNNGKPDGMEDDKVICSTLLPNIYNNVLPERQNAMTAHPEYFTNPVKTLVIQEETELNLTFIDEGAGYKNVLGYYTYEEGNKPTSPDQVDKIVIFPNASAERSGGELVRGNTMRLLGTFEPGTVVSFFLIANGWRNGSITDGYYTQHSDIDYNLSGRQQSIIFYDSTCSSIVIAFEDISVPNGDNDFNDAIFEITPSNPNAIDTSTLNQIGN</sequence>
<name>A0ABM9PF42_9FLAO</name>
<comment type="caution">
    <text evidence="3">The sequence shown here is derived from an EMBL/GenBank/DDBJ whole genome shotgun (WGS) entry which is preliminary data.</text>
</comment>
<accession>A0ABM9PF42</accession>
<keyword evidence="4" id="KW-1185">Reference proteome</keyword>
<dbReference type="InterPro" id="IPR025193">
    <property type="entry name" value="DUF4114"/>
</dbReference>
<evidence type="ECO:0000313" key="4">
    <source>
        <dbReference type="Proteomes" id="UP001497527"/>
    </source>
</evidence>
<protein>
    <submittedName>
        <fullName evidence="3">DUF4114 domain-containing protein</fullName>
    </submittedName>
</protein>
<reference evidence="3 4" key="1">
    <citation type="submission" date="2024-05" db="EMBL/GenBank/DDBJ databases">
        <authorList>
            <person name="Duchaud E."/>
        </authorList>
    </citation>
    <scope>NUCLEOTIDE SEQUENCE [LARGE SCALE GENOMIC DNA]</scope>
    <source>
        <strain evidence="3">Ena-SAMPLE-TAB-13-05-2024-13:56:06:370-140308</strain>
    </source>
</reference>
<evidence type="ECO:0000259" key="2">
    <source>
        <dbReference type="Pfam" id="PF13448"/>
    </source>
</evidence>
<organism evidence="3 4">
    <name type="scientific">Tenacibaculum polynesiense</name>
    <dbReference type="NCBI Taxonomy" id="3137857"/>
    <lineage>
        <taxon>Bacteria</taxon>
        <taxon>Pseudomonadati</taxon>
        <taxon>Bacteroidota</taxon>
        <taxon>Flavobacteriia</taxon>
        <taxon>Flavobacteriales</taxon>
        <taxon>Flavobacteriaceae</taxon>
        <taxon>Tenacibaculum</taxon>
    </lineage>
</organism>
<feature type="domain" description="DUF4114" evidence="2">
    <location>
        <begin position="596"/>
        <end position="672"/>
    </location>
</feature>
<evidence type="ECO:0000256" key="1">
    <source>
        <dbReference type="SAM" id="Phobius"/>
    </source>
</evidence>
<evidence type="ECO:0000313" key="3">
    <source>
        <dbReference type="EMBL" id="CAL2104179.1"/>
    </source>
</evidence>
<dbReference type="Proteomes" id="UP001497527">
    <property type="component" value="Unassembled WGS sequence"/>
</dbReference>